<dbReference type="Proteomes" id="UP000001025">
    <property type="component" value="Chromosome"/>
</dbReference>
<evidence type="ECO:0000313" key="1">
    <source>
        <dbReference type="EMBL" id="CAD72426.1"/>
    </source>
</evidence>
<keyword evidence="2" id="KW-1185">Reference proteome</keyword>
<dbReference type="KEGG" id="rba:RB2102"/>
<organism evidence="1 2">
    <name type="scientific">Rhodopirellula baltica (strain DSM 10527 / NCIMB 13988 / SH1)</name>
    <dbReference type="NCBI Taxonomy" id="243090"/>
    <lineage>
        <taxon>Bacteria</taxon>
        <taxon>Pseudomonadati</taxon>
        <taxon>Planctomycetota</taxon>
        <taxon>Planctomycetia</taxon>
        <taxon>Pirellulales</taxon>
        <taxon>Pirellulaceae</taxon>
        <taxon>Rhodopirellula</taxon>
    </lineage>
</organism>
<dbReference type="EnsemblBacteria" id="CAD72426">
    <property type="protein sequence ID" value="CAD72426"/>
    <property type="gene ID" value="RB2102"/>
</dbReference>
<protein>
    <submittedName>
        <fullName evidence="1">Uncharacterized protein</fullName>
    </submittedName>
</protein>
<accession>Q7UWD7</accession>
<reference evidence="1 2" key="1">
    <citation type="journal article" date="2003" name="Proc. Natl. Acad. Sci. U.S.A.">
        <title>Complete genome sequence of the marine planctomycete Pirellula sp. strain 1.</title>
        <authorList>
            <person name="Gloeckner F.O."/>
            <person name="Kube M."/>
            <person name="Bauer M."/>
            <person name="Teeling H."/>
            <person name="Lombardot T."/>
            <person name="Ludwig W."/>
            <person name="Gade D."/>
            <person name="Beck A."/>
            <person name="Borzym K."/>
            <person name="Heitmann K."/>
            <person name="Rabus R."/>
            <person name="Schlesner H."/>
            <person name="Amann R."/>
            <person name="Reinhardt R."/>
        </authorList>
    </citation>
    <scope>NUCLEOTIDE SEQUENCE [LARGE SCALE GENOMIC DNA]</scope>
    <source>
        <strain evidence="2">DSM 10527 / NCIMB 13988 / SH1</strain>
    </source>
</reference>
<name>Q7UWD7_RHOBA</name>
<sequence>MLVNAQHTRPRMQIIFAAPVEGGFDLSWQPVTIGHLEKFWSPAIHDDCAVSKDAPLTNFDLSSKKRHHAFHPPSRVIC</sequence>
<dbReference type="EMBL" id="BX294136">
    <property type="protein sequence ID" value="CAD72426.1"/>
    <property type="molecule type" value="Genomic_DNA"/>
</dbReference>
<dbReference type="STRING" id="243090.RB2102"/>
<dbReference type="InParanoid" id="Q7UWD7"/>
<gene>
    <name evidence="1" type="ordered locus">RB2102</name>
</gene>
<proteinExistence type="predicted"/>
<dbReference type="HOGENOM" id="CLU_2619655_0_0_0"/>
<evidence type="ECO:0000313" key="2">
    <source>
        <dbReference type="Proteomes" id="UP000001025"/>
    </source>
</evidence>
<dbReference type="AlphaFoldDB" id="Q7UWD7"/>